<gene>
    <name evidence="3" type="ORF">D6C78_10542</name>
</gene>
<dbReference type="Proteomes" id="UP000308724">
    <property type="component" value="Unassembled WGS sequence"/>
</dbReference>
<name>A0A4T0B6W6_AURPU</name>
<evidence type="ECO:0000313" key="4">
    <source>
        <dbReference type="Proteomes" id="UP000308724"/>
    </source>
</evidence>
<reference evidence="3 4" key="1">
    <citation type="submission" date="2018-10" db="EMBL/GenBank/DDBJ databases">
        <title>Fifty Aureobasidium pullulans genomes reveal a recombining polyextremotolerant generalist.</title>
        <authorList>
            <person name="Gostincar C."/>
            <person name="Turk M."/>
            <person name="Zajc J."/>
            <person name="Gunde-Cimerman N."/>
        </authorList>
    </citation>
    <scope>NUCLEOTIDE SEQUENCE [LARGE SCALE GENOMIC DNA]</scope>
    <source>
        <strain evidence="3 4">EXF-1645</strain>
    </source>
</reference>
<accession>A0A4T0B6W6</accession>
<sequence length="190" mass="21787">MAEKELAEWILDLDRRHQPPSHARCRLMAISIQRAAGSEAGLGRKWLYKFLEKYPTCGSLLGDPHEALRVNEATEENYRVMDCNIWNMDEHGLCIGKINPRKVVGATKDKWGKLRKRTKMRNPETREWVSIVECISAGQTSTQPLIIFEGVNVNIDWLPDVLPPYKYTADPTVSINDKIAIAWLNERFIP</sequence>
<protein>
    <recommendedName>
        <fullName evidence="2">HTH CENPB-type domain-containing protein</fullName>
    </recommendedName>
</protein>
<dbReference type="PROSITE" id="PS51253">
    <property type="entry name" value="HTH_CENPB"/>
    <property type="match status" value="1"/>
</dbReference>
<evidence type="ECO:0000259" key="2">
    <source>
        <dbReference type="PROSITE" id="PS51253"/>
    </source>
</evidence>
<evidence type="ECO:0000256" key="1">
    <source>
        <dbReference type="ARBA" id="ARBA00023125"/>
    </source>
</evidence>
<feature type="domain" description="HTH CENPB-type" evidence="2">
    <location>
        <begin position="1"/>
        <end position="60"/>
    </location>
</feature>
<dbReference type="InterPro" id="IPR006600">
    <property type="entry name" value="HTH_CenpB_DNA-bd_dom"/>
</dbReference>
<comment type="caution">
    <text evidence="3">The sequence shown here is derived from an EMBL/GenBank/DDBJ whole genome shotgun (WGS) entry which is preliminary data.</text>
</comment>
<dbReference type="AlphaFoldDB" id="A0A4T0B6W6"/>
<keyword evidence="1" id="KW-0238">DNA-binding</keyword>
<organism evidence="3 4">
    <name type="scientific">Aureobasidium pullulans</name>
    <name type="common">Black yeast</name>
    <name type="synonym">Pullularia pullulans</name>
    <dbReference type="NCBI Taxonomy" id="5580"/>
    <lineage>
        <taxon>Eukaryota</taxon>
        <taxon>Fungi</taxon>
        <taxon>Dikarya</taxon>
        <taxon>Ascomycota</taxon>
        <taxon>Pezizomycotina</taxon>
        <taxon>Dothideomycetes</taxon>
        <taxon>Dothideomycetidae</taxon>
        <taxon>Dothideales</taxon>
        <taxon>Saccotheciaceae</taxon>
        <taxon>Aureobasidium</taxon>
    </lineage>
</organism>
<dbReference type="Pfam" id="PF03221">
    <property type="entry name" value="HTH_Tnp_Tc5"/>
    <property type="match status" value="1"/>
</dbReference>
<dbReference type="EMBL" id="QZBZ01000520">
    <property type="protein sequence ID" value="TIA28848.1"/>
    <property type="molecule type" value="Genomic_DNA"/>
</dbReference>
<proteinExistence type="predicted"/>
<dbReference type="GO" id="GO:0003677">
    <property type="term" value="F:DNA binding"/>
    <property type="evidence" value="ECO:0007669"/>
    <property type="project" value="UniProtKB-KW"/>
</dbReference>
<evidence type="ECO:0000313" key="3">
    <source>
        <dbReference type="EMBL" id="TIA28848.1"/>
    </source>
</evidence>